<evidence type="ECO:0000313" key="2">
    <source>
        <dbReference type="Proteomes" id="UP000005446"/>
    </source>
</evidence>
<evidence type="ECO:0000313" key="1">
    <source>
        <dbReference type="EMBL" id="EHK95985.1"/>
    </source>
</evidence>
<reference evidence="1 2" key="1">
    <citation type="journal article" date="2012" name="Eukaryot. Cell">
        <title>Genome sequence of the fungus Glarea lozoyensis: the first genome sequence of a species from the Helotiaceae family.</title>
        <authorList>
            <person name="Youssar L."/>
            <person name="Gruening B.A."/>
            <person name="Erxleben A."/>
            <person name="Guenther S."/>
            <person name="Huettel W."/>
        </authorList>
    </citation>
    <scope>NUCLEOTIDE SEQUENCE [LARGE SCALE GENOMIC DNA]</scope>
    <source>
        <strain evidence="2">ATCC 74030 / MF5533</strain>
    </source>
</reference>
<dbReference type="AlphaFoldDB" id="H0EZR0"/>
<protein>
    <submittedName>
        <fullName evidence="1">Uncharacterized protein</fullName>
    </submittedName>
</protein>
<proteinExistence type="predicted"/>
<organism evidence="1 2">
    <name type="scientific">Glarea lozoyensis (strain ATCC 74030 / MF5533)</name>
    <dbReference type="NCBI Taxonomy" id="1104152"/>
    <lineage>
        <taxon>Eukaryota</taxon>
        <taxon>Fungi</taxon>
        <taxon>Dikarya</taxon>
        <taxon>Ascomycota</taxon>
        <taxon>Pezizomycotina</taxon>
        <taxon>Leotiomycetes</taxon>
        <taxon>Helotiales</taxon>
        <taxon>Helotiaceae</taxon>
        <taxon>Glarea</taxon>
    </lineage>
</organism>
<comment type="caution">
    <text evidence="1">The sequence shown here is derived from an EMBL/GenBank/DDBJ whole genome shotgun (WGS) entry which is preliminary data.</text>
</comment>
<dbReference type="HOGENOM" id="CLU_2979282_0_0_1"/>
<sequence>MIRLIGPERLYTLGHDVAGRSSMRSQPAVTLLICQSLTCRSRHIKCKSNQVISSMPKA</sequence>
<keyword evidence="2" id="KW-1185">Reference proteome</keyword>
<dbReference type="EMBL" id="AGUE01000311">
    <property type="protein sequence ID" value="EHK95985.1"/>
    <property type="molecule type" value="Genomic_DNA"/>
</dbReference>
<dbReference type="InParanoid" id="H0EZR0"/>
<accession>H0EZR0</accession>
<gene>
    <name evidence="1" type="ORF">M7I_8338</name>
</gene>
<dbReference type="Proteomes" id="UP000005446">
    <property type="component" value="Unassembled WGS sequence"/>
</dbReference>
<name>H0EZR0_GLAL7</name>